<dbReference type="RefSeq" id="WP_345724971.1">
    <property type="nucleotide sequence ID" value="NZ_BAABRU010000049.1"/>
</dbReference>
<keyword evidence="4 6" id="KW-1133">Transmembrane helix</keyword>
<gene>
    <name evidence="7" type="ORF">Hgul01_05242</name>
</gene>
<dbReference type="Pfam" id="PF05875">
    <property type="entry name" value="Ceramidase"/>
    <property type="match status" value="1"/>
</dbReference>
<dbReference type="InterPro" id="IPR008901">
    <property type="entry name" value="ACER"/>
</dbReference>
<feature type="transmembrane region" description="Helical" evidence="6">
    <location>
        <begin position="90"/>
        <end position="114"/>
    </location>
</feature>
<feature type="transmembrane region" description="Helical" evidence="6">
    <location>
        <begin position="120"/>
        <end position="141"/>
    </location>
</feature>
<protein>
    <recommendedName>
        <fullName evidence="9">Ceramidase</fullName>
    </recommendedName>
</protein>
<proteinExistence type="predicted"/>
<keyword evidence="8" id="KW-1185">Reference proteome</keyword>
<organism evidence="7 8">
    <name type="scientific">Herpetosiphon gulosus</name>
    <dbReference type="NCBI Taxonomy" id="1973496"/>
    <lineage>
        <taxon>Bacteria</taxon>
        <taxon>Bacillati</taxon>
        <taxon>Chloroflexota</taxon>
        <taxon>Chloroflexia</taxon>
        <taxon>Herpetosiphonales</taxon>
        <taxon>Herpetosiphonaceae</taxon>
        <taxon>Herpetosiphon</taxon>
    </lineage>
</organism>
<feature type="transmembrane region" description="Helical" evidence="6">
    <location>
        <begin position="153"/>
        <end position="170"/>
    </location>
</feature>
<reference evidence="7 8" key="1">
    <citation type="submission" date="2024-02" db="EMBL/GenBank/DDBJ databases">
        <title>Herpetosiphon gulosus NBRC 112829.</title>
        <authorList>
            <person name="Ichikawa N."/>
            <person name="Katano-Makiyama Y."/>
            <person name="Hidaka K."/>
        </authorList>
    </citation>
    <scope>NUCLEOTIDE SEQUENCE [LARGE SCALE GENOMIC DNA]</scope>
    <source>
        <strain evidence="7 8">NBRC 112829</strain>
    </source>
</reference>
<evidence type="ECO:0000256" key="5">
    <source>
        <dbReference type="ARBA" id="ARBA00023136"/>
    </source>
</evidence>
<accession>A0ABP9X7P7</accession>
<evidence type="ECO:0000256" key="3">
    <source>
        <dbReference type="ARBA" id="ARBA00022801"/>
    </source>
</evidence>
<evidence type="ECO:0008006" key="9">
    <source>
        <dbReference type="Google" id="ProtNLM"/>
    </source>
</evidence>
<name>A0ABP9X7P7_9CHLR</name>
<evidence type="ECO:0000256" key="6">
    <source>
        <dbReference type="SAM" id="Phobius"/>
    </source>
</evidence>
<dbReference type="EMBL" id="BAABRU010000049">
    <property type="protein sequence ID" value="GAA5531417.1"/>
    <property type="molecule type" value="Genomic_DNA"/>
</dbReference>
<feature type="transmembrane region" description="Helical" evidence="6">
    <location>
        <begin position="204"/>
        <end position="221"/>
    </location>
</feature>
<feature type="transmembrane region" description="Helical" evidence="6">
    <location>
        <begin position="176"/>
        <end position="192"/>
    </location>
</feature>
<evidence type="ECO:0000256" key="4">
    <source>
        <dbReference type="ARBA" id="ARBA00022989"/>
    </source>
</evidence>
<sequence length="262" mass="30256">MFKLKFIKYPLIAFSLFCLMLAFINTIDYTWNGWKSATCFPSSCFCESIRDSIIRQPVNTWSSLSFVLSGLIVIRFGFTDRLENKNKNFITKYIGFPILFGIALIIIGIGSTFYHASLTFIGQFMDVFGMYLIATFMIIYVISRKINKIKIMLIAYVLSNILLALLLVFIPELRRYAFAIIIVIGLAMETLYIKKSDSYINTRYIKIAITSMAIAFAIWITDITKIICSPYSIYQGHAIWHLLGALSSLYLYLYYRSEERKM</sequence>
<dbReference type="Proteomes" id="UP001428290">
    <property type="component" value="Unassembled WGS sequence"/>
</dbReference>
<evidence type="ECO:0000256" key="2">
    <source>
        <dbReference type="ARBA" id="ARBA00022692"/>
    </source>
</evidence>
<evidence type="ECO:0000256" key="1">
    <source>
        <dbReference type="ARBA" id="ARBA00004141"/>
    </source>
</evidence>
<keyword evidence="3" id="KW-0378">Hydrolase</keyword>
<comment type="caution">
    <text evidence="7">The sequence shown here is derived from an EMBL/GenBank/DDBJ whole genome shotgun (WGS) entry which is preliminary data.</text>
</comment>
<evidence type="ECO:0000313" key="7">
    <source>
        <dbReference type="EMBL" id="GAA5531417.1"/>
    </source>
</evidence>
<feature type="transmembrane region" description="Helical" evidence="6">
    <location>
        <begin position="60"/>
        <end position="78"/>
    </location>
</feature>
<evidence type="ECO:0000313" key="8">
    <source>
        <dbReference type="Proteomes" id="UP001428290"/>
    </source>
</evidence>
<keyword evidence="2 6" id="KW-0812">Transmembrane</keyword>
<comment type="subcellular location">
    <subcellularLocation>
        <location evidence="1">Membrane</location>
        <topology evidence="1">Multi-pass membrane protein</topology>
    </subcellularLocation>
</comment>
<keyword evidence="5 6" id="KW-0472">Membrane</keyword>
<feature type="transmembrane region" description="Helical" evidence="6">
    <location>
        <begin position="233"/>
        <end position="255"/>
    </location>
</feature>